<organism evidence="1 2">
    <name type="scientific">Psychroflexus salis</name>
    <dbReference type="NCBI Taxonomy" id="1526574"/>
    <lineage>
        <taxon>Bacteria</taxon>
        <taxon>Pseudomonadati</taxon>
        <taxon>Bacteroidota</taxon>
        <taxon>Flavobacteriia</taxon>
        <taxon>Flavobacteriales</taxon>
        <taxon>Flavobacteriaceae</taxon>
        <taxon>Psychroflexus</taxon>
    </lineage>
</organism>
<accession>A0A917ECJ7</accession>
<reference evidence="1 2" key="1">
    <citation type="journal article" date="2014" name="Int. J. Syst. Evol. Microbiol.">
        <title>Complete genome sequence of Corynebacterium casei LMG S-19264T (=DSM 44701T), isolated from a smear-ripened cheese.</title>
        <authorList>
            <consortium name="US DOE Joint Genome Institute (JGI-PGF)"/>
            <person name="Walter F."/>
            <person name="Albersmeier A."/>
            <person name="Kalinowski J."/>
            <person name="Ruckert C."/>
        </authorList>
    </citation>
    <scope>NUCLEOTIDE SEQUENCE [LARGE SCALE GENOMIC DNA]</scope>
    <source>
        <strain evidence="1 2">CGMCC 1.12925</strain>
    </source>
</reference>
<dbReference type="RefSeq" id="WP_188406789.1">
    <property type="nucleotide sequence ID" value="NZ_BMGL01000012.1"/>
</dbReference>
<proteinExistence type="predicted"/>
<name>A0A917ECJ7_9FLAO</name>
<dbReference type="AlphaFoldDB" id="A0A917ECJ7"/>
<gene>
    <name evidence="1" type="ORF">GCM10010831_20750</name>
</gene>
<dbReference type="EMBL" id="BMGL01000012">
    <property type="protein sequence ID" value="GGE19479.1"/>
    <property type="molecule type" value="Genomic_DNA"/>
</dbReference>
<evidence type="ECO:0000313" key="1">
    <source>
        <dbReference type="EMBL" id="GGE19479.1"/>
    </source>
</evidence>
<sequence>MKNLSLIAIALIFGWQTNYAQDKFYLTIDGEELEIELDKSYSYKVGKRK</sequence>
<keyword evidence="2" id="KW-1185">Reference proteome</keyword>
<dbReference type="Proteomes" id="UP000599688">
    <property type="component" value="Unassembled WGS sequence"/>
</dbReference>
<comment type="caution">
    <text evidence="1">The sequence shown here is derived from an EMBL/GenBank/DDBJ whole genome shotgun (WGS) entry which is preliminary data.</text>
</comment>
<evidence type="ECO:0000313" key="2">
    <source>
        <dbReference type="Proteomes" id="UP000599688"/>
    </source>
</evidence>
<protein>
    <submittedName>
        <fullName evidence="1">Uncharacterized protein</fullName>
    </submittedName>
</protein>